<feature type="domain" description="Acyl-CoA dehydrogenase/oxidase N-terminal" evidence="16">
    <location>
        <begin position="99"/>
        <end position="190"/>
    </location>
</feature>
<dbReference type="Pfam" id="PF09317">
    <property type="entry name" value="ACDH_C"/>
    <property type="match status" value="1"/>
</dbReference>
<sequence>MWFFIIALIAVGIVFSVRNIRRSVVTGPIFELFKRILPPLSQTEREAMEAGSTWWEADLFQGRPDWEKLQAFPKPELSDEEQAFIDVHVPKLMSLIDDFDAIHERKDFSPEAWDYMRRHGFFSLIIPKAYGGKEFSAFANSTIVSQISSRSLSAGVTVMVPNSLGPGELLSHYGTEEQKNYWLPRLASGEDIPCFALTAPEAGSDAGAIPDTGVICMGEHEGKETLGIRLNWDKRYITLAPVATVLGLAFKLSDPDKLLGDKANIGITCALIPTSHPGVETGDRHLPLEQAFMNGTTRGKDVFIPVDWIIGGPDYAGKGWKMLIECLSAGRGISLPALSTGNCQLSARTTAIYAMVRQQFNSPLYKFEGVAEGLATLGANAYMTEAVRQMTAMAIDQGNKPSVVTAIAKYHMTEAARSSINIAMDIHGGKGIQMGPNNYLASLYMTMPVSITVEGANILTRNLMIFGQGATRCHPYVFDELIAAANPDQEQALSDFETLLGEHVKFAVGNGLFSFFHGLTGGRLISAPETANKKHYRQLERMSKALALYSDIAMLVLGGELKRRELLSARLGDVLSQLYLTSAVLYHHHKRGYRRDEQVYVDYLVARALKQCEDAMYGFTRHISNPVTGWLLRRIVFPFGRSYAPPADKLTLAISDSLCENSELRTRLTPQVYTDNASDPIAVLQQAYDAILALEPLDRKLRKARKNGSVKDKGSLFQLCDKLLEDGIITEDEAGKIRNADKLRLQVVNVDSFDRHLNPHDSASNVTSLKTG</sequence>
<dbReference type="NCBIfam" id="NF009586">
    <property type="entry name" value="PRK13026.1"/>
    <property type="match status" value="1"/>
</dbReference>
<evidence type="ECO:0000259" key="15">
    <source>
        <dbReference type="Pfam" id="PF02770"/>
    </source>
</evidence>
<evidence type="ECO:0000256" key="8">
    <source>
        <dbReference type="ARBA" id="ARBA00022827"/>
    </source>
</evidence>
<feature type="domain" description="Acyl-CoA dehydrogenase/oxidase C-terminal" evidence="14">
    <location>
        <begin position="317"/>
        <end position="463"/>
    </location>
</feature>
<evidence type="ECO:0000259" key="17">
    <source>
        <dbReference type="Pfam" id="PF09317"/>
    </source>
</evidence>
<comment type="similarity">
    <text evidence="3">Belongs to the acyl-CoA dehydrogenase family.</text>
</comment>
<evidence type="ECO:0000256" key="9">
    <source>
        <dbReference type="ARBA" id="ARBA00022832"/>
    </source>
</evidence>
<gene>
    <name evidence="18" type="ORF">BFC18_19770</name>
</gene>
<evidence type="ECO:0000313" key="18">
    <source>
        <dbReference type="EMBL" id="OFC68983.1"/>
    </source>
</evidence>
<dbReference type="Pfam" id="PF00441">
    <property type="entry name" value="Acyl-CoA_dh_1"/>
    <property type="match status" value="1"/>
</dbReference>
<evidence type="ECO:0000256" key="12">
    <source>
        <dbReference type="ARBA" id="ARBA00047882"/>
    </source>
</evidence>
<keyword evidence="8" id="KW-0274">FAD</keyword>
<accession>A0A1E7Z609</accession>
<keyword evidence="10" id="KW-0560">Oxidoreductase</keyword>
<comment type="catalytic activity">
    <reaction evidence="13">
        <text>a long-chain 2,3-saturated fatty acyl-CoA + oxidized [electron-transfer flavoprotein] + H(+) = a long-chain (2E)-enoyl-CoA + reduced [electron-transfer flavoprotein]</text>
        <dbReference type="Rhea" id="RHEA:17721"/>
        <dbReference type="Rhea" id="RHEA-COMP:10685"/>
        <dbReference type="Rhea" id="RHEA-COMP:10686"/>
        <dbReference type="ChEBI" id="CHEBI:15378"/>
        <dbReference type="ChEBI" id="CHEBI:57692"/>
        <dbReference type="ChEBI" id="CHEBI:58307"/>
        <dbReference type="ChEBI" id="CHEBI:83721"/>
        <dbReference type="ChEBI" id="CHEBI:83727"/>
        <dbReference type="EC" id="1.3.8.8"/>
    </reaction>
</comment>
<dbReference type="OrthoDB" id="9802447at2"/>
<dbReference type="FunFam" id="2.40.110.10:FF:000010">
    <property type="entry name" value="Acyl-CoA dehydrogenase"/>
    <property type="match status" value="1"/>
</dbReference>
<name>A0A1E7Z609_9ALTE</name>
<dbReference type="Proteomes" id="UP000175691">
    <property type="component" value="Unassembled WGS sequence"/>
</dbReference>
<dbReference type="InterPro" id="IPR050741">
    <property type="entry name" value="Acyl-CoA_dehydrogenase"/>
</dbReference>
<keyword evidence="19" id="KW-1185">Reference proteome</keyword>
<evidence type="ECO:0000256" key="13">
    <source>
        <dbReference type="ARBA" id="ARBA00049247"/>
    </source>
</evidence>
<keyword evidence="7" id="KW-0285">Flavoprotein</keyword>
<evidence type="ECO:0000256" key="1">
    <source>
        <dbReference type="ARBA" id="ARBA00001974"/>
    </source>
</evidence>
<dbReference type="SUPFAM" id="SSF56645">
    <property type="entry name" value="Acyl-CoA dehydrogenase NM domain-like"/>
    <property type="match status" value="1"/>
</dbReference>
<dbReference type="NCBIfam" id="NF007000">
    <property type="entry name" value="PRK09463.1"/>
    <property type="match status" value="1"/>
</dbReference>
<evidence type="ECO:0000313" key="19">
    <source>
        <dbReference type="Proteomes" id="UP000175691"/>
    </source>
</evidence>
<dbReference type="InterPro" id="IPR013786">
    <property type="entry name" value="AcylCoA_DH/ox_N"/>
</dbReference>
<dbReference type="UniPathway" id="UPA00659"/>
<feature type="domain" description="Acyl-CoA oxidase/dehydrogenase middle" evidence="15">
    <location>
        <begin position="194"/>
        <end position="285"/>
    </location>
</feature>
<dbReference type="EMBL" id="MDHN01000041">
    <property type="protein sequence ID" value="OFC68983.1"/>
    <property type="molecule type" value="Genomic_DNA"/>
</dbReference>
<dbReference type="FunFam" id="1.20.140.10:FF:000009">
    <property type="entry name" value="Acyl-CoA dehydrogenase"/>
    <property type="match status" value="1"/>
</dbReference>
<evidence type="ECO:0000256" key="3">
    <source>
        <dbReference type="ARBA" id="ARBA00009347"/>
    </source>
</evidence>
<evidence type="ECO:0000256" key="7">
    <source>
        <dbReference type="ARBA" id="ARBA00022630"/>
    </source>
</evidence>
<evidence type="ECO:0000256" key="4">
    <source>
        <dbReference type="ARBA" id="ARBA00012033"/>
    </source>
</evidence>
<comment type="pathway">
    <text evidence="2">Lipid metabolism; fatty acid beta-oxidation.</text>
</comment>
<feature type="domain" description="Acyl-CoA dehydrogenase C-terminal bacterial-type" evidence="17">
    <location>
        <begin position="471"/>
        <end position="753"/>
    </location>
</feature>
<evidence type="ECO:0000256" key="10">
    <source>
        <dbReference type="ARBA" id="ARBA00023002"/>
    </source>
</evidence>
<dbReference type="Gene3D" id="2.40.110.10">
    <property type="entry name" value="Butyryl-CoA Dehydrogenase, subunit A, domain 2"/>
    <property type="match status" value="1"/>
</dbReference>
<comment type="catalytic activity">
    <reaction evidence="12">
        <text>a medium-chain 2,3-saturated fatty acyl-CoA + oxidized [electron-transfer flavoprotein] + H(+) = a medium-chain (2E)-enoyl-CoA + reduced [electron-transfer flavoprotein]</text>
        <dbReference type="Rhea" id="RHEA:14477"/>
        <dbReference type="Rhea" id="RHEA-COMP:10685"/>
        <dbReference type="Rhea" id="RHEA-COMP:10686"/>
        <dbReference type="ChEBI" id="CHEBI:15378"/>
        <dbReference type="ChEBI" id="CHEBI:57692"/>
        <dbReference type="ChEBI" id="CHEBI:58307"/>
        <dbReference type="ChEBI" id="CHEBI:83723"/>
        <dbReference type="ChEBI" id="CHEBI:83726"/>
        <dbReference type="EC" id="1.3.8.7"/>
    </reaction>
</comment>
<dbReference type="InterPro" id="IPR006091">
    <property type="entry name" value="Acyl-CoA_Oxase/DH_mid-dom"/>
</dbReference>
<dbReference type="FunFam" id="1.10.540.10:FF:000004">
    <property type="entry name" value="Acyl-CoA dehydrogenase"/>
    <property type="match status" value="1"/>
</dbReference>
<dbReference type="Gene3D" id="1.20.140.10">
    <property type="entry name" value="Butyryl-CoA Dehydrogenase, subunit A, domain 3"/>
    <property type="match status" value="1"/>
</dbReference>
<dbReference type="Pfam" id="PF02771">
    <property type="entry name" value="Acyl-CoA_dh_N"/>
    <property type="match status" value="1"/>
</dbReference>
<dbReference type="STRING" id="1656094.BFC18_19770"/>
<organism evidence="18 19">
    <name type="scientific">Alteromonas confluentis</name>
    <dbReference type="NCBI Taxonomy" id="1656094"/>
    <lineage>
        <taxon>Bacteria</taxon>
        <taxon>Pseudomonadati</taxon>
        <taxon>Pseudomonadota</taxon>
        <taxon>Gammaproteobacteria</taxon>
        <taxon>Alteromonadales</taxon>
        <taxon>Alteromonadaceae</taxon>
        <taxon>Alteromonas/Salinimonas group</taxon>
        <taxon>Alteromonas</taxon>
    </lineage>
</organism>
<dbReference type="SUPFAM" id="SSF47203">
    <property type="entry name" value="Acyl-CoA dehydrogenase C-terminal domain-like"/>
    <property type="match status" value="1"/>
</dbReference>
<dbReference type="PANTHER" id="PTHR48083">
    <property type="entry name" value="MEDIUM-CHAIN SPECIFIC ACYL-COA DEHYDROGENASE, MITOCHONDRIAL-RELATED"/>
    <property type="match status" value="1"/>
</dbReference>
<dbReference type="EC" id="1.3.8.7" evidence="4"/>
<dbReference type="GO" id="GO:0050660">
    <property type="term" value="F:flavin adenine dinucleotide binding"/>
    <property type="evidence" value="ECO:0007669"/>
    <property type="project" value="InterPro"/>
</dbReference>
<dbReference type="EC" id="1.3.8.8" evidence="5"/>
<evidence type="ECO:0000259" key="16">
    <source>
        <dbReference type="Pfam" id="PF02771"/>
    </source>
</evidence>
<evidence type="ECO:0000259" key="14">
    <source>
        <dbReference type="Pfam" id="PF00441"/>
    </source>
</evidence>
<keyword evidence="11" id="KW-0443">Lipid metabolism</keyword>
<dbReference type="Pfam" id="PF02770">
    <property type="entry name" value="Acyl-CoA_dh_M"/>
    <property type="match status" value="1"/>
</dbReference>
<dbReference type="GO" id="GO:0004466">
    <property type="term" value="F:long-chain fatty acyl-CoA dehydrogenase activity"/>
    <property type="evidence" value="ECO:0007669"/>
    <property type="project" value="UniProtKB-EC"/>
</dbReference>
<evidence type="ECO:0000256" key="5">
    <source>
        <dbReference type="ARBA" id="ARBA00012040"/>
    </source>
</evidence>
<reference evidence="18 19" key="1">
    <citation type="submission" date="2016-08" db="EMBL/GenBank/DDBJ databases">
        <authorList>
            <person name="Seilhamer J.J."/>
        </authorList>
    </citation>
    <scope>NUCLEOTIDE SEQUENCE [LARGE SCALE GENOMIC DNA]</scope>
    <source>
        <strain evidence="18 19">KCTC 42603</strain>
    </source>
</reference>
<dbReference type="GO" id="GO:0005737">
    <property type="term" value="C:cytoplasm"/>
    <property type="evidence" value="ECO:0007669"/>
    <property type="project" value="TreeGrafter"/>
</dbReference>
<keyword evidence="9" id="KW-0276">Fatty acid metabolism</keyword>
<comment type="caution">
    <text evidence="18">The sequence shown here is derived from an EMBL/GenBank/DDBJ whole genome shotgun (WGS) entry which is preliminary data.</text>
</comment>
<dbReference type="GO" id="GO:0070991">
    <property type="term" value="F:medium-chain fatty acyl-CoA dehydrogenase activity"/>
    <property type="evidence" value="ECO:0007669"/>
    <property type="project" value="UniProtKB-EC"/>
</dbReference>
<protein>
    <recommendedName>
        <fullName evidence="6">Acyl-coenzyme A dehydrogenase</fullName>
        <ecNumber evidence="4">1.3.8.7</ecNumber>
        <ecNumber evidence="5">1.3.8.8</ecNumber>
    </recommendedName>
</protein>
<dbReference type="InterPro" id="IPR015396">
    <property type="entry name" value="FadE_C"/>
</dbReference>
<evidence type="ECO:0000256" key="11">
    <source>
        <dbReference type="ARBA" id="ARBA00023098"/>
    </source>
</evidence>
<proteinExistence type="inferred from homology"/>
<dbReference type="InterPro" id="IPR009075">
    <property type="entry name" value="AcylCo_DH/oxidase_C"/>
</dbReference>
<dbReference type="InterPro" id="IPR036250">
    <property type="entry name" value="AcylCo_DH-like_C"/>
</dbReference>
<comment type="cofactor">
    <cofactor evidence="1">
        <name>FAD</name>
        <dbReference type="ChEBI" id="CHEBI:57692"/>
    </cofactor>
</comment>
<dbReference type="InterPro" id="IPR046373">
    <property type="entry name" value="Acyl-CoA_Oxase/DH_mid-dom_sf"/>
</dbReference>
<evidence type="ECO:0000256" key="2">
    <source>
        <dbReference type="ARBA" id="ARBA00005005"/>
    </source>
</evidence>
<dbReference type="GO" id="GO:0033539">
    <property type="term" value="P:fatty acid beta-oxidation using acyl-CoA dehydrogenase"/>
    <property type="evidence" value="ECO:0007669"/>
    <property type="project" value="InterPro"/>
</dbReference>
<dbReference type="RefSeq" id="WP_070127092.1">
    <property type="nucleotide sequence ID" value="NZ_MDHN01000041.1"/>
</dbReference>
<dbReference type="InterPro" id="IPR009100">
    <property type="entry name" value="AcylCoA_DH/oxidase_NM_dom_sf"/>
</dbReference>
<dbReference type="InterPro" id="IPR037069">
    <property type="entry name" value="AcylCoA_DH/ox_N_sf"/>
</dbReference>
<dbReference type="PANTHER" id="PTHR48083:SF33">
    <property type="entry name" value="ACYL-COENZYME A DEHYDROGENASE"/>
    <property type="match status" value="1"/>
</dbReference>
<dbReference type="AlphaFoldDB" id="A0A1E7Z609"/>
<dbReference type="Gene3D" id="1.10.540.10">
    <property type="entry name" value="Acyl-CoA dehydrogenase/oxidase, N-terminal domain"/>
    <property type="match status" value="1"/>
</dbReference>
<evidence type="ECO:0000256" key="6">
    <source>
        <dbReference type="ARBA" id="ARBA00020144"/>
    </source>
</evidence>